<reference evidence="1" key="3">
    <citation type="journal article" date="2023" name="J. Biotechnol.">
        <title>Draft Genome Sequences of Endophytic Pseudomonas Strains, Isolated from the Interior of Brassicaceae Plants.</title>
        <authorList>
            <person name="Kaneko H."/>
            <person name="Furuya T."/>
        </authorList>
    </citation>
    <scope>NUCLEOTIDE SEQUENCE</scope>
    <source>
        <strain evidence="1">RS3R-1</strain>
    </source>
</reference>
<sequence>MANPPISGKPHASFIAGNTRATLAEAQNGDWQVSHGALPGLRRWVTSAHLSNKE</sequence>
<organism evidence="1 2">
    <name type="scientific">Pseudomonas atacamensis</name>
    <dbReference type="NCBI Taxonomy" id="2565368"/>
    <lineage>
        <taxon>Bacteria</taxon>
        <taxon>Pseudomonadati</taxon>
        <taxon>Pseudomonadota</taxon>
        <taxon>Gammaproteobacteria</taxon>
        <taxon>Pseudomonadales</taxon>
        <taxon>Pseudomonadaceae</taxon>
        <taxon>Pseudomonas</taxon>
    </lineage>
</organism>
<reference evidence="1" key="1">
    <citation type="journal article" date="2021" name="Sci. Rep.">
        <title>An efficient direct screening system for microorganisms that activate plant immune responses based on plant-microbe interactions using cultured plant cells.</title>
        <authorList>
            <person name="Kurokawa M."/>
            <person name="Nakano M."/>
            <person name="Kitahata N."/>
            <person name="Kuchitsu K."/>
            <person name="Furuya T."/>
        </authorList>
    </citation>
    <scope>NUCLEOTIDE SEQUENCE</scope>
    <source>
        <strain evidence="1">RS3R-1</strain>
    </source>
</reference>
<evidence type="ECO:0000313" key="1">
    <source>
        <dbReference type="EMBL" id="GLH44478.1"/>
    </source>
</evidence>
<gene>
    <name evidence="1" type="ORF">RS3R1_35660</name>
</gene>
<dbReference type="Proteomes" id="UP001145022">
    <property type="component" value="Unassembled WGS sequence"/>
</dbReference>
<protein>
    <submittedName>
        <fullName evidence="1">Uncharacterized protein</fullName>
    </submittedName>
</protein>
<accession>A0ABQ5PLV0</accession>
<evidence type="ECO:0000313" key="2">
    <source>
        <dbReference type="Proteomes" id="UP001145022"/>
    </source>
</evidence>
<reference evidence="1" key="2">
    <citation type="submission" date="2022-11" db="EMBL/GenBank/DDBJ databases">
        <title>Draft genome sequencing of Pseudomonas atacamensis RS3R1.</title>
        <authorList>
            <person name="Furuya T."/>
            <person name="Kaneko H."/>
        </authorList>
    </citation>
    <scope>NUCLEOTIDE SEQUENCE</scope>
    <source>
        <strain evidence="1">RS3R-1</strain>
    </source>
</reference>
<proteinExistence type="predicted"/>
<comment type="caution">
    <text evidence="1">The sequence shown here is derived from an EMBL/GenBank/DDBJ whole genome shotgun (WGS) entry which is preliminary data.</text>
</comment>
<dbReference type="EMBL" id="BSCQ01000042">
    <property type="protein sequence ID" value="GLH44478.1"/>
    <property type="molecule type" value="Genomic_DNA"/>
</dbReference>
<keyword evidence="2" id="KW-1185">Reference proteome</keyword>
<name>A0ABQ5PLV0_9PSED</name>